<organism evidence="2 3">
    <name type="scientific">Demequina lignilytica</name>
    <dbReference type="NCBI Taxonomy" id="3051663"/>
    <lineage>
        <taxon>Bacteria</taxon>
        <taxon>Bacillati</taxon>
        <taxon>Actinomycetota</taxon>
        <taxon>Actinomycetes</taxon>
        <taxon>Micrococcales</taxon>
        <taxon>Demequinaceae</taxon>
        <taxon>Demequina</taxon>
    </lineage>
</organism>
<dbReference type="InterPro" id="IPR029063">
    <property type="entry name" value="SAM-dependent_MTases_sf"/>
</dbReference>
<dbReference type="InterPro" id="IPR007848">
    <property type="entry name" value="Small_mtfrase_dom"/>
</dbReference>
<evidence type="ECO:0000259" key="1">
    <source>
        <dbReference type="Pfam" id="PF05175"/>
    </source>
</evidence>
<dbReference type="GO" id="GO:0008168">
    <property type="term" value="F:methyltransferase activity"/>
    <property type="evidence" value="ECO:0007669"/>
    <property type="project" value="InterPro"/>
</dbReference>
<dbReference type="PANTHER" id="PTHR18895">
    <property type="entry name" value="HEMK METHYLTRANSFERASE"/>
    <property type="match status" value="1"/>
</dbReference>
<name>A0AB35MKY0_9MICO</name>
<evidence type="ECO:0000313" key="2">
    <source>
        <dbReference type="EMBL" id="MDN4484270.1"/>
    </source>
</evidence>
<dbReference type="AlphaFoldDB" id="A0AB35MKY0"/>
<dbReference type="Pfam" id="PF05175">
    <property type="entry name" value="MTS"/>
    <property type="match status" value="1"/>
</dbReference>
<dbReference type="EMBL" id="JAUHQB010000010">
    <property type="protein sequence ID" value="MDN4484270.1"/>
    <property type="molecule type" value="Genomic_DNA"/>
</dbReference>
<sequence>MDDALVTRLRAAGCVFAEEEAALLAAAGGDTAALVARRERGEPLELVLGWALFAGLRVPVAPGVFVPRRRTELVADVALALAPAGGRVVDLCCGAGAIAGAVAHARPDLTVVAADIDPVAVDLAHALLAPLGAAAIASDLDDALGHLRGLVDVVTACPPYVPTAQIPLMPREARDHEPLLALDGGPDGLGLQRGVLAASSRLLRPGGACVVETSDALERLTVAAAADAGLVPAVERDDERGAVVVVARQAGERISDSSRA</sequence>
<proteinExistence type="predicted"/>
<reference evidence="2 3" key="1">
    <citation type="submission" date="2023-06" db="EMBL/GenBank/DDBJ databases">
        <title>SYSU T0a273.</title>
        <authorList>
            <person name="Gao L."/>
            <person name="Fang B.-Z."/>
            <person name="Li W.-J."/>
        </authorList>
    </citation>
    <scope>NUCLEOTIDE SEQUENCE [LARGE SCALE GENOMIC DNA]</scope>
    <source>
        <strain evidence="2 3">SYSU T0a273</strain>
    </source>
</reference>
<dbReference type="Proteomes" id="UP001172756">
    <property type="component" value="Unassembled WGS sequence"/>
</dbReference>
<gene>
    <name evidence="2" type="ORF">QQ002_12025</name>
</gene>
<feature type="domain" description="Methyltransferase small" evidence="1">
    <location>
        <begin position="84"/>
        <end position="161"/>
    </location>
</feature>
<dbReference type="PANTHER" id="PTHR18895:SF74">
    <property type="entry name" value="MTRF1L RELEASE FACTOR GLUTAMINE METHYLTRANSFERASE"/>
    <property type="match status" value="1"/>
</dbReference>
<dbReference type="InterPro" id="IPR022446">
    <property type="entry name" value="MeTrfrase_put"/>
</dbReference>
<dbReference type="NCBIfam" id="TIGR03704">
    <property type="entry name" value="PrmC_rel_meth"/>
    <property type="match status" value="1"/>
</dbReference>
<accession>A0AB35MKY0</accession>
<dbReference type="Gene3D" id="3.40.50.150">
    <property type="entry name" value="Vaccinia Virus protein VP39"/>
    <property type="match status" value="1"/>
</dbReference>
<comment type="caution">
    <text evidence="2">The sequence shown here is derived from an EMBL/GenBank/DDBJ whole genome shotgun (WGS) entry which is preliminary data.</text>
</comment>
<dbReference type="RefSeq" id="WP_301160890.1">
    <property type="nucleotide sequence ID" value="NZ_JAUHQB010000010.1"/>
</dbReference>
<evidence type="ECO:0000313" key="3">
    <source>
        <dbReference type="Proteomes" id="UP001172756"/>
    </source>
</evidence>
<dbReference type="SUPFAM" id="SSF53335">
    <property type="entry name" value="S-adenosyl-L-methionine-dependent methyltransferases"/>
    <property type="match status" value="1"/>
</dbReference>
<protein>
    <recommendedName>
        <fullName evidence="1">Methyltransferase small domain-containing protein</fullName>
    </recommendedName>
</protein>
<dbReference type="InterPro" id="IPR050320">
    <property type="entry name" value="N5-glutamine_MTase"/>
</dbReference>